<sequence length="248" mass="26722">MPKRRKRGEFAVVAAFAVLGFLLAVQLKSVKLNTALDATSAGRLETLQELYNDLTTERDGLKSRLEETQKELEQYRDAAVSGESSAALKAEVEYLSMVAGLTDVEGPGVSVILSDSKAENTTGDEADYLIHDSDLLSVINELRDAGAQAISFNGERILSTSEVRCAGSVVMVNGKRFAAPFIIYAIGDPTTLYNALTMRGGVVDVLSQWKINVTVQMSEKLLIEKYTGTIPTDYLSTPTATGEEGSEG</sequence>
<proteinExistence type="inferred from homology"/>
<keyword evidence="2" id="KW-0175">Coiled coil</keyword>
<evidence type="ECO:0000313" key="4">
    <source>
        <dbReference type="Proteomes" id="UP000660021"/>
    </source>
</evidence>
<organism evidence="3 4">
    <name type="scientific">Pseudoflavonifractor hominis</name>
    <dbReference type="NCBI Taxonomy" id="2763059"/>
    <lineage>
        <taxon>Bacteria</taxon>
        <taxon>Bacillati</taxon>
        <taxon>Bacillota</taxon>
        <taxon>Clostridia</taxon>
        <taxon>Eubacteriales</taxon>
        <taxon>Oscillospiraceae</taxon>
        <taxon>Pseudoflavonifractor</taxon>
    </lineage>
</organism>
<feature type="coiled-coil region" evidence="2">
    <location>
        <begin position="44"/>
        <end position="85"/>
    </location>
</feature>
<evidence type="ECO:0000256" key="2">
    <source>
        <dbReference type="SAM" id="Coils"/>
    </source>
</evidence>
<dbReference type="PANTHER" id="PTHR37313:SF2">
    <property type="entry name" value="UPF0749 PROTEIN YLXX"/>
    <property type="match status" value="1"/>
</dbReference>
<reference evidence="3 4" key="1">
    <citation type="submission" date="2020-08" db="EMBL/GenBank/DDBJ databases">
        <title>Genome public.</title>
        <authorList>
            <person name="Liu C."/>
            <person name="Sun Q."/>
        </authorList>
    </citation>
    <scope>NUCLEOTIDE SEQUENCE [LARGE SCALE GENOMIC DNA]</scope>
    <source>
        <strain evidence="3 4">New-38</strain>
    </source>
</reference>
<name>A0ABR7HPM7_9FIRM</name>
<gene>
    <name evidence="3" type="ORF">H8S34_01100</name>
</gene>
<evidence type="ECO:0000256" key="1">
    <source>
        <dbReference type="ARBA" id="ARBA00009108"/>
    </source>
</evidence>
<dbReference type="Proteomes" id="UP000660021">
    <property type="component" value="Unassembled WGS sequence"/>
</dbReference>
<dbReference type="EMBL" id="JACOPR010000001">
    <property type="protein sequence ID" value="MBC5729432.1"/>
    <property type="molecule type" value="Genomic_DNA"/>
</dbReference>
<protein>
    <submittedName>
        <fullName evidence="3">DUF881 domain-containing protein</fullName>
    </submittedName>
</protein>
<dbReference type="Pfam" id="PF05949">
    <property type="entry name" value="DUF881"/>
    <property type="match status" value="1"/>
</dbReference>
<comment type="caution">
    <text evidence="3">The sequence shown here is derived from an EMBL/GenBank/DDBJ whole genome shotgun (WGS) entry which is preliminary data.</text>
</comment>
<keyword evidence="4" id="KW-1185">Reference proteome</keyword>
<dbReference type="Gene3D" id="3.30.70.1880">
    <property type="entry name" value="Protein of unknown function DUF881"/>
    <property type="match status" value="1"/>
</dbReference>
<accession>A0ABR7HPM7</accession>
<dbReference type="InterPro" id="IPR010273">
    <property type="entry name" value="DUF881"/>
</dbReference>
<evidence type="ECO:0000313" key="3">
    <source>
        <dbReference type="EMBL" id="MBC5729432.1"/>
    </source>
</evidence>
<comment type="similarity">
    <text evidence="1">Belongs to the UPF0749 family.</text>
</comment>
<dbReference type="PANTHER" id="PTHR37313">
    <property type="entry name" value="UPF0749 PROTEIN RV1825"/>
    <property type="match status" value="1"/>
</dbReference>
<dbReference type="RefSeq" id="WP_101693528.1">
    <property type="nucleotide sequence ID" value="NZ_JACOPR010000001.1"/>
</dbReference>